<dbReference type="InterPro" id="IPR022417">
    <property type="entry name" value="Porphobilin_deaminase_N"/>
</dbReference>
<evidence type="ECO:0000256" key="9">
    <source>
        <dbReference type="ARBA" id="ARBA00048169"/>
    </source>
</evidence>
<dbReference type="GO" id="GO:0005737">
    <property type="term" value="C:cytoplasm"/>
    <property type="evidence" value="ECO:0007669"/>
    <property type="project" value="UniProtKB-UniRule"/>
</dbReference>
<gene>
    <name evidence="13" type="primary">hemC2</name>
    <name evidence="13" type="ORF">Pmi06nite_35580</name>
</gene>
<accession>A0A8J3TQ60</accession>
<dbReference type="InterPro" id="IPR022419">
    <property type="entry name" value="Porphobilin_deaminase_cofac_BS"/>
</dbReference>
<sequence>MMVTHSRRLIGNAIKRTTRRNILMNVNAALAGRFAGAPLRIGTRTSVLAMTQAERVAALIGGFGVTTEIVPIQVTSDLWSGDLSAIGGKAAFSKQIDRALTGGEIDVAVHCVKDVPGDVPLPEGTAFGAYLEREDVHDVIVSRDGTPLADIPAGSLIGTSSVRRRAQLCIHRPDLRTERIRGNVDSRLARLREQDGPFAALILARAGLQRLGLAGHVTEVLPVEFRTPGEGVVGMVPPVGAGVLGIQARTADTPVMLMLDQLNHPATAGHILAERTMLHMLRGHCNSPIAGYATTTPDGQMSLFGMVFNLDGSQFVRSRAWGDPADPATLGSRVAADLLHQGAGRLITATRE</sequence>
<keyword evidence="14" id="KW-1185">Reference proteome</keyword>
<dbReference type="PRINTS" id="PR00151">
    <property type="entry name" value="PORPHBDMNASE"/>
</dbReference>
<dbReference type="InterPro" id="IPR022418">
    <property type="entry name" value="Porphobilinogen_deaminase_C"/>
</dbReference>
<dbReference type="FunFam" id="3.30.160.40:FF:000001">
    <property type="entry name" value="Porphobilinogen deaminase"/>
    <property type="match status" value="1"/>
</dbReference>
<dbReference type="Gene3D" id="3.40.190.10">
    <property type="entry name" value="Periplasmic binding protein-like II"/>
    <property type="match status" value="2"/>
</dbReference>
<reference evidence="13 14" key="1">
    <citation type="submission" date="2021-01" db="EMBL/GenBank/DDBJ databases">
        <title>Whole genome shotgun sequence of Planotetraspora mira NBRC 15435.</title>
        <authorList>
            <person name="Komaki H."/>
            <person name="Tamura T."/>
        </authorList>
    </citation>
    <scope>NUCLEOTIDE SEQUENCE [LARGE SCALE GENOMIC DNA]</scope>
    <source>
        <strain evidence="13 14">NBRC 15435</strain>
    </source>
</reference>
<evidence type="ECO:0000256" key="4">
    <source>
        <dbReference type="ARBA" id="ARBA00005638"/>
    </source>
</evidence>
<comment type="function">
    <text evidence="2">Tetrapolymerization of the monopyrrole PBG into the hydroxymethylbilane pre-uroporphyrinogen in several discrete steps.</text>
</comment>
<dbReference type="PROSITE" id="PS00533">
    <property type="entry name" value="PORPHOBILINOGEN_DEAM"/>
    <property type="match status" value="1"/>
</dbReference>
<dbReference type="PANTHER" id="PTHR11557:SF0">
    <property type="entry name" value="PORPHOBILINOGEN DEAMINASE"/>
    <property type="match status" value="1"/>
</dbReference>
<dbReference type="Proteomes" id="UP000650628">
    <property type="component" value="Unassembled WGS sequence"/>
</dbReference>
<comment type="similarity">
    <text evidence="4">Belongs to the HMBS family.</text>
</comment>
<comment type="catalytic activity">
    <reaction evidence="9">
        <text>4 porphobilinogen + H2O = hydroxymethylbilane + 4 NH4(+)</text>
        <dbReference type="Rhea" id="RHEA:13185"/>
        <dbReference type="ChEBI" id="CHEBI:15377"/>
        <dbReference type="ChEBI" id="CHEBI:28938"/>
        <dbReference type="ChEBI" id="CHEBI:57845"/>
        <dbReference type="ChEBI" id="CHEBI:58126"/>
        <dbReference type="EC" id="2.5.1.61"/>
    </reaction>
</comment>
<dbReference type="Gene3D" id="3.30.160.40">
    <property type="entry name" value="Porphobilinogen deaminase, C-terminal domain"/>
    <property type="match status" value="1"/>
</dbReference>
<dbReference type="EC" id="2.5.1.61" evidence="6 10"/>
<evidence type="ECO:0000259" key="12">
    <source>
        <dbReference type="Pfam" id="PF03900"/>
    </source>
</evidence>
<keyword evidence="7" id="KW-0808">Transferase</keyword>
<evidence type="ECO:0000256" key="5">
    <source>
        <dbReference type="ARBA" id="ARBA00011245"/>
    </source>
</evidence>
<organism evidence="13 14">
    <name type="scientific">Planotetraspora mira</name>
    <dbReference type="NCBI Taxonomy" id="58121"/>
    <lineage>
        <taxon>Bacteria</taxon>
        <taxon>Bacillati</taxon>
        <taxon>Actinomycetota</taxon>
        <taxon>Actinomycetes</taxon>
        <taxon>Streptosporangiales</taxon>
        <taxon>Streptosporangiaceae</taxon>
        <taxon>Planotetraspora</taxon>
    </lineage>
</organism>
<evidence type="ECO:0000313" key="14">
    <source>
        <dbReference type="Proteomes" id="UP000650628"/>
    </source>
</evidence>
<evidence type="ECO:0000313" key="13">
    <source>
        <dbReference type="EMBL" id="GII30116.1"/>
    </source>
</evidence>
<dbReference type="PIRSF" id="PIRSF001438">
    <property type="entry name" value="4pyrrol_synth_OHMeBilane_synth"/>
    <property type="match status" value="1"/>
</dbReference>
<dbReference type="AlphaFoldDB" id="A0A8J3TQ60"/>
<dbReference type="InterPro" id="IPR036803">
    <property type="entry name" value="Porphobilinogen_deaminase_C_sf"/>
</dbReference>
<comment type="pathway">
    <text evidence="3">Porphyrin-containing compound metabolism; protoporphyrin-IX biosynthesis; coproporphyrinogen-III from 5-aminolevulinate: step 2/4.</text>
</comment>
<evidence type="ECO:0000259" key="11">
    <source>
        <dbReference type="Pfam" id="PF01379"/>
    </source>
</evidence>
<comment type="subunit">
    <text evidence="5">Monomer.</text>
</comment>
<dbReference type="InterPro" id="IPR000860">
    <property type="entry name" value="HemC"/>
</dbReference>
<dbReference type="NCBIfam" id="TIGR00212">
    <property type="entry name" value="hemC"/>
    <property type="match status" value="1"/>
</dbReference>
<evidence type="ECO:0000256" key="6">
    <source>
        <dbReference type="ARBA" id="ARBA00012655"/>
    </source>
</evidence>
<dbReference type="GO" id="GO:0006783">
    <property type="term" value="P:heme biosynthetic process"/>
    <property type="evidence" value="ECO:0007669"/>
    <property type="project" value="TreeGrafter"/>
</dbReference>
<name>A0A8J3TQ60_9ACTN</name>
<evidence type="ECO:0000256" key="1">
    <source>
        <dbReference type="ARBA" id="ARBA00001916"/>
    </source>
</evidence>
<dbReference type="SUPFAM" id="SSF54782">
    <property type="entry name" value="Porphobilinogen deaminase (hydroxymethylbilane synthase), C-terminal domain"/>
    <property type="match status" value="1"/>
</dbReference>
<dbReference type="FunFam" id="3.40.190.10:FF:000005">
    <property type="entry name" value="Porphobilinogen deaminase"/>
    <property type="match status" value="1"/>
</dbReference>
<evidence type="ECO:0000256" key="10">
    <source>
        <dbReference type="NCBIfam" id="TIGR00212"/>
    </source>
</evidence>
<feature type="domain" description="Porphobilinogen deaminase C-terminal" evidence="12">
    <location>
        <begin position="271"/>
        <end position="339"/>
    </location>
</feature>
<protein>
    <recommendedName>
        <fullName evidence="6 10">Hydroxymethylbilane synthase</fullName>
        <ecNumber evidence="6 10">2.5.1.61</ecNumber>
    </recommendedName>
</protein>
<dbReference type="SUPFAM" id="SSF53850">
    <property type="entry name" value="Periplasmic binding protein-like II"/>
    <property type="match status" value="1"/>
</dbReference>
<proteinExistence type="inferred from homology"/>
<feature type="domain" description="Porphobilinogen deaminase N-terminal" evidence="11">
    <location>
        <begin position="39"/>
        <end position="254"/>
    </location>
</feature>
<keyword evidence="8" id="KW-0627">Porphyrin biosynthesis</keyword>
<evidence type="ECO:0000256" key="7">
    <source>
        <dbReference type="ARBA" id="ARBA00022679"/>
    </source>
</evidence>
<comment type="caution">
    <text evidence="13">The sequence shown here is derived from an EMBL/GenBank/DDBJ whole genome shotgun (WGS) entry which is preliminary data.</text>
</comment>
<dbReference type="Pfam" id="PF01379">
    <property type="entry name" value="Porphobil_deam"/>
    <property type="match status" value="1"/>
</dbReference>
<dbReference type="Pfam" id="PF03900">
    <property type="entry name" value="Porphobil_deamC"/>
    <property type="match status" value="1"/>
</dbReference>
<dbReference type="GO" id="GO:0004418">
    <property type="term" value="F:hydroxymethylbilane synthase activity"/>
    <property type="evidence" value="ECO:0007669"/>
    <property type="project" value="UniProtKB-UniRule"/>
</dbReference>
<dbReference type="EMBL" id="BOOO01000017">
    <property type="protein sequence ID" value="GII30116.1"/>
    <property type="molecule type" value="Genomic_DNA"/>
</dbReference>
<dbReference type="PANTHER" id="PTHR11557">
    <property type="entry name" value="PORPHOBILINOGEN DEAMINASE"/>
    <property type="match status" value="1"/>
</dbReference>
<evidence type="ECO:0000256" key="3">
    <source>
        <dbReference type="ARBA" id="ARBA00004735"/>
    </source>
</evidence>
<evidence type="ECO:0000256" key="2">
    <source>
        <dbReference type="ARBA" id="ARBA00002869"/>
    </source>
</evidence>
<evidence type="ECO:0000256" key="8">
    <source>
        <dbReference type="ARBA" id="ARBA00023244"/>
    </source>
</evidence>
<comment type="cofactor">
    <cofactor evidence="1">
        <name>dipyrromethane</name>
        <dbReference type="ChEBI" id="CHEBI:60342"/>
    </cofactor>
</comment>